<accession>A0A3A3YX34</accession>
<gene>
    <name evidence="2" type="ORF">D5H78_11810</name>
</gene>
<dbReference type="Proteomes" id="UP000265614">
    <property type="component" value="Unassembled WGS sequence"/>
</dbReference>
<evidence type="ECO:0008006" key="4">
    <source>
        <dbReference type="Google" id="ProtNLM"/>
    </source>
</evidence>
<name>A0A3A3YX34_9ACTN</name>
<comment type="caution">
    <text evidence="2">The sequence shown here is derived from an EMBL/GenBank/DDBJ whole genome shotgun (WGS) entry which is preliminary data.</text>
</comment>
<dbReference type="InterPro" id="IPR029063">
    <property type="entry name" value="SAM-dependent_MTases_sf"/>
</dbReference>
<evidence type="ECO:0000256" key="1">
    <source>
        <dbReference type="SAM" id="MobiDB-lite"/>
    </source>
</evidence>
<dbReference type="SUPFAM" id="SSF53335">
    <property type="entry name" value="S-adenosyl-L-methionine-dependent methyltransferases"/>
    <property type="match status" value="1"/>
</dbReference>
<reference evidence="2 3" key="1">
    <citation type="submission" date="2018-09" db="EMBL/GenBank/DDBJ databases">
        <title>YIM 75000 draft genome.</title>
        <authorList>
            <person name="Tang S."/>
            <person name="Feng Y."/>
        </authorList>
    </citation>
    <scope>NUCLEOTIDE SEQUENCE [LARGE SCALE GENOMIC DNA]</scope>
    <source>
        <strain evidence="2 3">YIM 75000</strain>
    </source>
</reference>
<keyword evidence="3" id="KW-1185">Reference proteome</keyword>
<evidence type="ECO:0000313" key="3">
    <source>
        <dbReference type="Proteomes" id="UP000265614"/>
    </source>
</evidence>
<dbReference type="OrthoDB" id="823440at2"/>
<dbReference type="Pfam" id="PF13578">
    <property type="entry name" value="Methyltransf_24"/>
    <property type="match status" value="1"/>
</dbReference>
<protein>
    <recommendedName>
        <fullName evidence="4">Class I SAM-dependent methyltransferase</fullName>
    </recommendedName>
</protein>
<dbReference type="EMBL" id="QZEZ01000005">
    <property type="protein sequence ID" value="RJK95345.1"/>
    <property type="molecule type" value="Genomic_DNA"/>
</dbReference>
<dbReference type="CDD" id="cd02440">
    <property type="entry name" value="AdoMet_MTases"/>
    <property type="match status" value="1"/>
</dbReference>
<dbReference type="RefSeq" id="WP_119950698.1">
    <property type="nucleotide sequence ID" value="NZ_QZEZ01000005.1"/>
</dbReference>
<dbReference type="AlphaFoldDB" id="A0A3A3YX34"/>
<sequence>MSERPPKGPSGGDLLAAARHAAAGGALVLAAEALGRRVPAGRGAALPLGVVGALAGAGVWAGRRAETRVRRLQREVARARREDAGAAQDRVLAALRGLDARAQRLERVGARLERAAEREGVRGERREDRQAKQAAKRLTDLRRSLREVEERLGDRVRAEAATSFAQTEALLNLLCLVSPRSALPATRGWAASPDLLLTYVSEVLAAPPGTDVLELGSGTSTLWAAYALEVRGGEGRVLALDHDERFLERTRAALERHGLAARAEVRHAPIEDLEVAGGTQPWYAVRALEGVSGLGVVLVDGPIGSMHPRSRYPALPLLRDRLVPGAVVLLDDAGRPEERELVDDWAREHPELSVEHLGHEKGTSLLRVPRT</sequence>
<feature type="region of interest" description="Disordered" evidence="1">
    <location>
        <begin position="117"/>
        <end position="136"/>
    </location>
</feature>
<dbReference type="Gene3D" id="3.40.50.150">
    <property type="entry name" value="Vaccinia Virus protein VP39"/>
    <property type="match status" value="1"/>
</dbReference>
<proteinExistence type="predicted"/>
<evidence type="ECO:0000313" key="2">
    <source>
        <dbReference type="EMBL" id="RJK95345.1"/>
    </source>
</evidence>
<organism evidence="2 3">
    <name type="scientific">Vallicoccus soli</name>
    <dbReference type="NCBI Taxonomy" id="2339232"/>
    <lineage>
        <taxon>Bacteria</taxon>
        <taxon>Bacillati</taxon>
        <taxon>Actinomycetota</taxon>
        <taxon>Actinomycetes</taxon>
        <taxon>Motilibacterales</taxon>
        <taxon>Vallicoccaceae</taxon>
        <taxon>Vallicoccus</taxon>
    </lineage>
</organism>